<dbReference type="PANTHER" id="PTHR47326">
    <property type="entry name" value="TRANSPOSABLE ELEMENT TC3 TRANSPOSASE-LIKE PROTEIN"/>
    <property type="match status" value="1"/>
</dbReference>
<evidence type="ECO:0008006" key="3">
    <source>
        <dbReference type="Google" id="ProtNLM"/>
    </source>
</evidence>
<dbReference type="Gene3D" id="3.30.420.10">
    <property type="entry name" value="Ribonuclease H-like superfamily/Ribonuclease H"/>
    <property type="match status" value="2"/>
</dbReference>
<proteinExistence type="predicted"/>
<comment type="caution">
    <text evidence="1">The sequence shown here is derived from an EMBL/GenBank/DDBJ whole genome shotgun (WGS) entry which is preliminary data.</text>
</comment>
<organism evidence="1 2">
    <name type="scientific">Rotaria magnacalcarata</name>
    <dbReference type="NCBI Taxonomy" id="392030"/>
    <lineage>
        <taxon>Eukaryota</taxon>
        <taxon>Metazoa</taxon>
        <taxon>Spiralia</taxon>
        <taxon>Gnathifera</taxon>
        <taxon>Rotifera</taxon>
        <taxon>Eurotatoria</taxon>
        <taxon>Bdelloidea</taxon>
        <taxon>Philodinida</taxon>
        <taxon>Philodinidae</taxon>
        <taxon>Rotaria</taxon>
    </lineage>
</organism>
<dbReference type="Proteomes" id="UP000663842">
    <property type="component" value="Unassembled WGS sequence"/>
</dbReference>
<protein>
    <recommendedName>
        <fullName evidence="3">Transposase</fullName>
    </recommendedName>
</protein>
<accession>A0A819NM80</accession>
<sequence length="346" mass="39773">MFDSDGVYNTQNDRIWAVNRAEADEKDGVSPLVIFDEGTVDHVRYIKEVLPVALKYGNYVFGNDWAFQQDGAKPHIHQLTQQWCHDNFPGFIDKDHWVPNSPDLNPLDYCIWDEFVKVINRNKVTSKPTMIQELKRAYQNGDTPTKIFRDLNGGIGLRTIKRWCQMILQSGSITLSSPPGCPRLVRTKGNIRKEVMVWLGACSKGVTPLVILDEGTVDHAVYIEKVLLVALKYGNQVFGSDWVFQQDGAKPHSHHLTQQWCRDNFPSFISKDRWPPNSPNLNPLDYSIWDELVNIINWNKVQSKTTLVQQIKSSFKNIRESVVFESCASFTNRLYHLCQNDGNYLR</sequence>
<dbReference type="PANTHER" id="PTHR47326:SF1">
    <property type="entry name" value="HTH PSQ-TYPE DOMAIN-CONTAINING PROTEIN"/>
    <property type="match status" value="1"/>
</dbReference>
<gene>
    <name evidence="1" type="ORF">UXM345_LOCUS16042</name>
</gene>
<evidence type="ECO:0000313" key="1">
    <source>
        <dbReference type="EMBL" id="CAF3998690.1"/>
    </source>
</evidence>
<reference evidence="1" key="1">
    <citation type="submission" date="2021-02" db="EMBL/GenBank/DDBJ databases">
        <authorList>
            <person name="Nowell W R."/>
        </authorList>
    </citation>
    <scope>NUCLEOTIDE SEQUENCE</scope>
</reference>
<name>A0A819NM80_9BILA</name>
<dbReference type="EMBL" id="CAJOBF010001959">
    <property type="protein sequence ID" value="CAF3998690.1"/>
    <property type="molecule type" value="Genomic_DNA"/>
</dbReference>
<evidence type="ECO:0000313" key="2">
    <source>
        <dbReference type="Proteomes" id="UP000663842"/>
    </source>
</evidence>
<dbReference type="GO" id="GO:0003676">
    <property type="term" value="F:nucleic acid binding"/>
    <property type="evidence" value="ECO:0007669"/>
    <property type="project" value="InterPro"/>
</dbReference>
<dbReference type="InterPro" id="IPR036397">
    <property type="entry name" value="RNaseH_sf"/>
</dbReference>
<dbReference type="AlphaFoldDB" id="A0A819NM80"/>